<dbReference type="InterPro" id="IPR016032">
    <property type="entry name" value="Sig_transdc_resp-reg_C-effctor"/>
</dbReference>
<organism evidence="3 4">
    <name type="scientific">Myceligenerans indicum</name>
    <dbReference type="NCBI Taxonomy" id="2593663"/>
    <lineage>
        <taxon>Bacteria</taxon>
        <taxon>Bacillati</taxon>
        <taxon>Actinomycetota</taxon>
        <taxon>Actinomycetes</taxon>
        <taxon>Micrococcales</taxon>
        <taxon>Promicromonosporaceae</taxon>
        <taxon>Myceligenerans</taxon>
    </lineage>
</organism>
<proteinExistence type="predicted"/>
<feature type="domain" description="Bacterial transcriptional activator" evidence="2">
    <location>
        <begin position="106"/>
        <end position="276"/>
    </location>
</feature>
<dbReference type="Proteomes" id="UP000675409">
    <property type="component" value="Unassembled WGS sequence"/>
</dbReference>
<dbReference type="Pfam" id="PF13401">
    <property type="entry name" value="AAA_22"/>
    <property type="match status" value="1"/>
</dbReference>
<reference evidence="3 4" key="1">
    <citation type="journal article" date="2021" name="Arch. Microbiol.">
        <title>Myceligenerans indicum sp. nov., an actinobacterium isolated from mangrove sediment of Sundarbans, India.</title>
        <authorList>
            <person name="Asha K."/>
            <person name="Bhadury P."/>
        </authorList>
    </citation>
    <scope>NUCLEOTIDE SEQUENCE [LARGE SCALE GENOMIC DNA]</scope>
    <source>
        <strain evidence="3 4">I2</strain>
    </source>
</reference>
<comment type="caution">
    <text evidence="3">The sequence shown here is derived from an EMBL/GenBank/DDBJ whole genome shotgun (WGS) entry which is preliminary data.</text>
</comment>
<dbReference type="InterPro" id="IPR049945">
    <property type="entry name" value="AAA_22"/>
</dbReference>
<name>A0ABS1LIB2_9MICO</name>
<dbReference type="EMBL" id="JABBYC010000007">
    <property type="protein sequence ID" value="MBL0885970.1"/>
    <property type="molecule type" value="Genomic_DNA"/>
</dbReference>
<evidence type="ECO:0000313" key="4">
    <source>
        <dbReference type="Proteomes" id="UP000675409"/>
    </source>
</evidence>
<dbReference type="InterPro" id="IPR011990">
    <property type="entry name" value="TPR-like_helical_dom_sf"/>
</dbReference>
<dbReference type="InterPro" id="IPR027417">
    <property type="entry name" value="P-loop_NTPase"/>
</dbReference>
<dbReference type="SUPFAM" id="SSF52540">
    <property type="entry name" value="P-loop containing nucleoside triphosphate hydrolases"/>
    <property type="match status" value="1"/>
</dbReference>
<keyword evidence="4" id="KW-1185">Reference proteome</keyword>
<dbReference type="Gene3D" id="1.10.10.10">
    <property type="entry name" value="Winged helix-like DNA-binding domain superfamily/Winged helix DNA-binding domain"/>
    <property type="match status" value="1"/>
</dbReference>
<dbReference type="SUPFAM" id="SSF48452">
    <property type="entry name" value="TPR-like"/>
    <property type="match status" value="1"/>
</dbReference>
<feature type="region of interest" description="Disordered" evidence="1">
    <location>
        <begin position="122"/>
        <end position="151"/>
    </location>
</feature>
<dbReference type="Gene3D" id="1.25.40.10">
    <property type="entry name" value="Tetratricopeptide repeat domain"/>
    <property type="match status" value="1"/>
</dbReference>
<dbReference type="RefSeq" id="WP_201845813.1">
    <property type="nucleotide sequence ID" value="NZ_JABBYC010000007.1"/>
</dbReference>
<dbReference type="SUPFAM" id="SSF46894">
    <property type="entry name" value="C-terminal effector domain of the bipartite response regulators"/>
    <property type="match status" value="1"/>
</dbReference>
<dbReference type="Gene3D" id="3.40.50.300">
    <property type="entry name" value="P-loop containing nucleotide triphosphate hydrolases"/>
    <property type="match status" value="1"/>
</dbReference>
<evidence type="ECO:0000313" key="3">
    <source>
        <dbReference type="EMBL" id="MBL0885970.1"/>
    </source>
</evidence>
<dbReference type="InterPro" id="IPR036388">
    <property type="entry name" value="WH-like_DNA-bd_sf"/>
</dbReference>
<dbReference type="PRINTS" id="PR00364">
    <property type="entry name" value="DISEASERSIST"/>
</dbReference>
<sequence length="1129" mass="117739">MQHSDPSGVSAATPDRPGVAVLGPVEVLPDTVPVAPSGHRTGVLLAVLALAAPRPVPVATLVDTLWGEDLPAVPRAALQSLVSRLRAVAPGTVRSGPGGYGLDVPTDLDLARDAAARARTLLTSAGGASGTDPGAGRAAGHDTEPGTEPGTEAAAVLDRALALWRAAPGEDLAGHSPGVAAELADAARRVRTELLTLRRTAARRTADHDTLAALARAALEADPLDEDAARDLMTALVATGRPDEAVRVYAGLRHQLVAELGTDPAPDITALHDGLLSPAGPARRGLPAEATPLLGREEDVAAVSGLLRTHRLVTVLGPGGLGKTRLAREVARAERHVVMVELAGVRTDDDVVLAVADGLGVSAGSATTRLADRLLAGDLHEQIAARVRGASLLVVLDNCEHVADGAARWAGELLAAGPGVRLLATSRSPLQLTAEQVYPLAPLVSRHGGGTGPAVELFRQRARAARPGASLADDVVARLCDRLDGLPLAIELAAARVRTLSVEEIERHLDARFALLRGGDRSAPDRHRTLEAVIDWSWNLLTDGQRALWRRVAVLPDGVPARAVAVLGRAGTDTGGAPNGGEHLFDVLDDVDGLVAQSLLTVTEPDGDVRYRMLETVREFGLLRLSEAGEEETVREALWAWALGVAARCEADFLGPGQPGVVAELARESDNLLFALREAARPGAAGPARPDVVVRLFVMLGGVWMVSDAGERILGLVPLLNDAVTGWQVPEEQAGTTALALLLAVGAAQFPGGGNAARPLARLRRLLRDHPGIGERTRVIAEHALSTPQEALAGLAGLGDHPDPLIGFLACMGVAQEAENAGRIQLALERSLRAYERGRDVGDVATRAAGAMYVASCAAEQGDLVTAAQWSATARALLDELGAHAMQRQLDGIDLAVALEEGDLRRAEEVCARLEAARDDEAGGRDVLAAAESYRAEISLARGDVSVAFTWYERAIAAISAGDGPGPHTPWVIILGSAYLVRLAEHGRTGGSQDSGTAVGGEARAAEVLSRVIDAVGIYRRWNTRPMDHPVVGTACLGVGVHRALGSDATAAAGGAALELVALGEVMGARQDMVALRHERLFALLTRRYGDDAVSAARAAASRMPREDLPARALTLLEVPADEDQALRM</sequence>
<dbReference type="PANTHER" id="PTHR47691:SF3">
    <property type="entry name" value="HTH-TYPE TRANSCRIPTIONAL REGULATOR RV0890C-RELATED"/>
    <property type="match status" value="1"/>
</dbReference>
<dbReference type="SMART" id="SM01043">
    <property type="entry name" value="BTAD"/>
    <property type="match status" value="1"/>
</dbReference>
<dbReference type="PANTHER" id="PTHR47691">
    <property type="entry name" value="REGULATOR-RELATED"/>
    <property type="match status" value="1"/>
</dbReference>
<evidence type="ECO:0000259" key="2">
    <source>
        <dbReference type="SMART" id="SM01043"/>
    </source>
</evidence>
<protein>
    <recommendedName>
        <fullName evidence="2">Bacterial transcriptional activator domain-containing protein</fullName>
    </recommendedName>
</protein>
<gene>
    <name evidence="3" type="ORF">HGK34_06715</name>
</gene>
<dbReference type="InterPro" id="IPR005158">
    <property type="entry name" value="BTAD"/>
</dbReference>
<accession>A0ABS1LIB2</accession>
<dbReference type="Pfam" id="PF03704">
    <property type="entry name" value="BTAD"/>
    <property type="match status" value="1"/>
</dbReference>
<evidence type="ECO:0000256" key="1">
    <source>
        <dbReference type="SAM" id="MobiDB-lite"/>
    </source>
</evidence>